<keyword evidence="3" id="KW-0012">Acyltransferase</keyword>
<protein>
    <submittedName>
        <fullName evidence="3">Acyltransferase family protein</fullName>
    </submittedName>
</protein>
<feature type="transmembrane region" description="Helical" evidence="1">
    <location>
        <begin position="254"/>
        <end position="276"/>
    </location>
</feature>
<dbReference type="STRING" id="1033731.SAMN05444145_107132"/>
<feature type="transmembrane region" description="Helical" evidence="1">
    <location>
        <begin position="36"/>
        <end position="57"/>
    </location>
</feature>
<dbReference type="AlphaFoldDB" id="A0A1H4EJJ8"/>
<feature type="transmembrane region" description="Helical" evidence="1">
    <location>
        <begin position="7"/>
        <end position="24"/>
    </location>
</feature>
<proteinExistence type="predicted"/>
<feature type="transmembrane region" description="Helical" evidence="1">
    <location>
        <begin position="222"/>
        <end position="242"/>
    </location>
</feature>
<feature type="domain" description="Acyltransferase 3" evidence="2">
    <location>
        <begin position="6"/>
        <end position="303"/>
    </location>
</feature>
<sequence>MRDMKYDIARSVAMIWVVGIYHLSEYLFSPLHELQWARMVTWGCLGTFTFISAYFLAGKNEFNNWTQIRAFYAKRLLRLYPLFVLSALTLLLIGFNNWEQTWKGVLGVSTFFAPQINTLWYVSMLIGFYLLTPFLQRGGVVHKLVVYSGIMAGVALFKAVFHTGVDNRFFYYFTVYTAGVLFAQHTPPRTQAHLYASKALLITGVIAYLLCLGWVLCRPNALVMMVGGFVGTFLLLSGSNRLANWSCIGKPIRFFSYGSMAAYLFHRQIYYCGLFVYNPENEWWKAGYLVLVILPVIFFISYCIQLCYDRLISSGR</sequence>
<reference evidence="3 4" key="1">
    <citation type="submission" date="2016-10" db="EMBL/GenBank/DDBJ databases">
        <authorList>
            <person name="de Groot N.N."/>
        </authorList>
    </citation>
    <scope>NUCLEOTIDE SEQUENCE [LARGE SCALE GENOMIC DNA]</scope>
    <source>
        <strain evidence="3 4">DSM 25383</strain>
    </source>
</reference>
<feature type="transmembrane region" description="Helical" evidence="1">
    <location>
        <begin position="288"/>
        <end position="308"/>
    </location>
</feature>
<keyword evidence="3" id="KW-0808">Transferase</keyword>
<dbReference type="RefSeq" id="WP_010265632.1">
    <property type="nucleotide sequence ID" value="NZ_FNRI01000007.1"/>
</dbReference>
<evidence type="ECO:0000259" key="2">
    <source>
        <dbReference type="Pfam" id="PF01757"/>
    </source>
</evidence>
<dbReference type="Proteomes" id="UP000183253">
    <property type="component" value="Unassembled WGS sequence"/>
</dbReference>
<gene>
    <name evidence="3" type="ORF">SAMN05444145_107132</name>
</gene>
<feature type="transmembrane region" description="Helical" evidence="1">
    <location>
        <begin position="199"/>
        <end position="216"/>
    </location>
</feature>
<keyword evidence="1" id="KW-1133">Transmembrane helix</keyword>
<keyword evidence="4" id="KW-1185">Reference proteome</keyword>
<name>A0A1H4EJJ8_9BACT</name>
<feature type="transmembrane region" description="Helical" evidence="1">
    <location>
        <begin position="169"/>
        <end position="187"/>
    </location>
</feature>
<organism evidence="3 4">
    <name type="scientific">Alistipes timonensis JC136</name>
    <dbReference type="NCBI Taxonomy" id="1033731"/>
    <lineage>
        <taxon>Bacteria</taxon>
        <taxon>Pseudomonadati</taxon>
        <taxon>Bacteroidota</taxon>
        <taxon>Bacteroidia</taxon>
        <taxon>Bacteroidales</taxon>
        <taxon>Rikenellaceae</taxon>
        <taxon>Alistipes</taxon>
    </lineage>
</organism>
<feature type="transmembrane region" description="Helical" evidence="1">
    <location>
        <begin position="144"/>
        <end position="163"/>
    </location>
</feature>
<dbReference type="OrthoDB" id="1001878at2"/>
<dbReference type="InterPro" id="IPR002656">
    <property type="entry name" value="Acyl_transf_3_dom"/>
</dbReference>
<keyword evidence="1" id="KW-0812">Transmembrane</keyword>
<dbReference type="GO" id="GO:0016747">
    <property type="term" value="F:acyltransferase activity, transferring groups other than amino-acyl groups"/>
    <property type="evidence" value="ECO:0007669"/>
    <property type="project" value="InterPro"/>
</dbReference>
<accession>A0A1H4EJJ8</accession>
<feature type="transmembrane region" description="Helical" evidence="1">
    <location>
        <begin position="77"/>
        <end position="98"/>
    </location>
</feature>
<dbReference type="Pfam" id="PF01757">
    <property type="entry name" value="Acyl_transf_3"/>
    <property type="match status" value="1"/>
</dbReference>
<feature type="transmembrane region" description="Helical" evidence="1">
    <location>
        <begin position="118"/>
        <end position="135"/>
    </location>
</feature>
<evidence type="ECO:0000313" key="4">
    <source>
        <dbReference type="Proteomes" id="UP000183253"/>
    </source>
</evidence>
<evidence type="ECO:0000256" key="1">
    <source>
        <dbReference type="SAM" id="Phobius"/>
    </source>
</evidence>
<keyword evidence="1" id="KW-0472">Membrane</keyword>
<evidence type="ECO:0000313" key="3">
    <source>
        <dbReference type="EMBL" id="SEA85019.1"/>
    </source>
</evidence>
<dbReference type="EMBL" id="FNRI01000007">
    <property type="protein sequence ID" value="SEA85019.1"/>
    <property type="molecule type" value="Genomic_DNA"/>
</dbReference>